<reference evidence="1 2" key="1">
    <citation type="journal article" date="2018" name="Nat. Biotechnol.">
        <title>A standardized bacterial taxonomy based on genome phylogeny substantially revises the tree of life.</title>
        <authorList>
            <person name="Parks D.H."/>
            <person name="Chuvochina M."/>
            <person name="Waite D.W."/>
            <person name="Rinke C."/>
            <person name="Skarshewski A."/>
            <person name="Chaumeil P.A."/>
            <person name="Hugenholtz P."/>
        </authorList>
    </citation>
    <scope>NUCLEOTIDE SEQUENCE [LARGE SCALE GENOMIC DNA]</scope>
    <source>
        <strain evidence="1">UBA8844</strain>
    </source>
</reference>
<evidence type="ECO:0000313" key="2">
    <source>
        <dbReference type="Proteomes" id="UP000264071"/>
    </source>
</evidence>
<comment type="caution">
    <text evidence="1">The sequence shown here is derived from an EMBL/GenBank/DDBJ whole genome shotgun (WGS) entry which is preliminary data.</text>
</comment>
<sequence>MTLLMSACMSATDSSGGSQDYFARIRGTVTRADGASTARAGIGVSCTGSDDQPFGVTADADANGRFEVDLNIPPVFRPLEGPVFACRVLTPYNGLPLVEKTVVIPVGTGTRPVTEVALVIP</sequence>
<dbReference type="EMBL" id="DPIY01000006">
    <property type="protein sequence ID" value="HCT56777.1"/>
    <property type="molecule type" value="Genomic_DNA"/>
</dbReference>
<proteinExistence type="predicted"/>
<evidence type="ECO:0000313" key="1">
    <source>
        <dbReference type="EMBL" id="HCT56777.1"/>
    </source>
</evidence>
<gene>
    <name evidence="1" type="ORF">DGD08_06145</name>
</gene>
<organism evidence="1 2">
    <name type="scientific">Gemmatimonas aurantiaca</name>
    <dbReference type="NCBI Taxonomy" id="173480"/>
    <lineage>
        <taxon>Bacteria</taxon>
        <taxon>Pseudomonadati</taxon>
        <taxon>Gemmatimonadota</taxon>
        <taxon>Gemmatimonadia</taxon>
        <taxon>Gemmatimonadales</taxon>
        <taxon>Gemmatimonadaceae</taxon>
        <taxon>Gemmatimonas</taxon>
    </lineage>
</organism>
<dbReference type="AlphaFoldDB" id="A0A3D4V8X5"/>
<protein>
    <recommendedName>
        <fullName evidence="3">Carboxypeptidase regulatory-like domain-containing protein</fullName>
    </recommendedName>
</protein>
<name>A0A3D4V8X5_9BACT</name>
<dbReference type="Proteomes" id="UP000264071">
    <property type="component" value="Unassembled WGS sequence"/>
</dbReference>
<evidence type="ECO:0008006" key="3">
    <source>
        <dbReference type="Google" id="ProtNLM"/>
    </source>
</evidence>
<accession>A0A3D4V8X5</accession>